<organism evidence="1 2">
    <name type="scientific">Brassica cretica</name>
    <name type="common">Mustard</name>
    <dbReference type="NCBI Taxonomy" id="69181"/>
    <lineage>
        <taxon>Eukaryota</taxon>
        <taxon>Viridiplantae</taxon>
        <taxon>Streptophyta</taxon>
        <taxon>Embryophyta</taxon>
        <taxon>Tracheophyta</taxon>
        <taxon>Spermatophyta</taxon>
        <taxon>Magnoliopsida</taxon>
        <taxon>eudicotyledons</taxon>
        <taxon>Gunneridae</taxon>
        <taxon>Pentapetalae</taxon>
        <taxon>rosids</taxon>
        <taxon>malvids</taxon>
        <taxon>Brassicales</taxon>
        <taxon>Brassicaceae</taxon>
        <taxon>Brassiceae</taxon>
        <taxon>Brassica</taxon>
    </lineage>
</organism>
<comment type="caution">
    <text evidence="1">The sequence shown here is derived from an EMBL/GenBank/DDBJ whole genome shotgun (WGS) entry which is preliminary data.</text>
</comment>
<protein>
    <submittedName>
        <fullName evidence="1">Uncharacterized protein</fullName>
    </submittedName>
</protein>
<evidence type="ECO:0000313" key="2">
    <source>
        <dbReference type="Proteomes" id="UP000266723"/>
    </source>
</evidence>
<accession>A0ABQ7EDX3</accession>
<reference evidence="1 2" key="1">
    <citation type="journal article" date="2020" name="BMC Genomics">
        <title>Intraspecific diversification of the crop wild relative Brassica cretica Lam. using demographic model selection.</title>
        <authorList>
            <person name="Kioukis A."/>
            <person name="Michalopoulou V.A."/>
            <person name="Briers L."/>
            <person name="Pirintsos S."/>
            <person name="Studholme D.J."/>
            <person name="Pavlidis P."/>
            <person name="Sarris P.F."/>
        </authorList>
    </citation>
    <scope>NUCLEOTIDE SEQUENCE [LARGE SCALE GENOMIC DNA]</scope>
    <source>
        <strain evidence="2">cv. PFS-1207/04</strain>
    </source>
</reference>
<gene>
    <name evidence="1" type="ORF">DY000_02025779</name>
</gene>
<proteinExistence type="predicted"/>
<keyword evidence="2" id="KW-1185">Reference proteome</keyword>
<evidence type="ECO:0000313" key="1">
    <source>
        <dbReference type="EMBL" id="KAF3595159.1"/>
    </source>
</evidence>
<dbReference type="EMBL" id="QGKV02000299">
    <property type="protein sequence ID" value="KAF3595159.1"/>
    <property type="molecule type" value="Genomic_DNA"/>
</dbReference>
<dbReference type="Proteomes" id="UP000266723">
    <property type="component" value="Unassembled WGS sequence"/>
</dbReference>
<name>A0ABQ7EDX3_BRACR</name>
<sequence>MVGVLNIFIGDESFKVLDSWLHFEVIPGLMHPSVCVVSWMGLNKVFEAVMYPSWFFPWMHLEPLLIHHTSDGLNLVISPLRPLDVSNCMRYGSHMAAIFQNGDPAAPERPIWKPCYCDGSRSIVNGSGINAYTTRESLGFSIYLKDAYPRETHSVPEEIKNDIVVLLMDGFNNPVSLQPSRYLSCHGRWHLPNVCIRLKLEINSADTSSFTTWNFVDNNDEGHIQVSILLWTLALTE</sequence>